<sequence>MKIRSALAFLALTITYNSFAQTTLKPGIWRGVTKTDKGVEIPFNFETMTISGRTILTVVNGAERIKVTDIKYKGDSVFIRMPLFDSEFRVKRVAGNPVGKWTKTRAPNM</sequence>
<evidence type="ECO:0000256" key="1">
    <source>
        <dbReference type="SAM" id="SignalP"/>
    </source>
</evidence>
<feature type="chain" id="PRO_5045539541" description="DUF3108 domain-containing protein" evidence="1">
    <location>
        <begin position="21"/>
        <end position="109"/>
    </location>
</feature>
<feature type="signal peptide" evidence="1">
    <location>
        <begin position="1"/>
        <end position="20"/>
    </location>
</feature>
<comment type="caution">
    <text evidence="2">The sequence shown here is derived from an EMBL/GenBank/DDBJ whole genome shotgun (WGS) entry which is preliminary data.</text>
</comment>
<evidence type="ECO:0000313" key="3">
    <source>
        <dbReference type="Proteomes" id="UP000566071"/>
    </source>
</evidence>
<evidence type="ECO:0008006" key="4">
    <source>
        <dbReference type="Google" id="ProtNLM"/>
    </source>
</evidence>
<proteinExistence type="predicted"/>
<keyword evidence="3" id="KW-1185">Reference proteome</keyword>
<dbReference type="RefSeq" id="WP_175269589.1">
    <property type="nucleotide sequence ID" value="NZ_JABFCR010000024.1"/>
</dbReference>
<accession>A0ABX1W2M5</accession>
<name>A0ABX1W2M5_9SPHI</name>
<dbReference type="EMBL" id="JABFCR010000024">
    <property type="protein sequence ID" value="NNU33906.1"/>
    <property type="molecule type" value="Genomic_DNA"/>
</dbReference>
<organism evidence="2 3">
    <name type="scientific">Mucilaginibacter humi</name>
    <dbReference type="NCBI Taxonomy" id="2732510"/>
    <lineage>
        <taxon>Bacteria</taxon>
        <taxon>Pseudomonadati</taxon>
        <taxon>Bacteroidota</taxon>
        <taxon>Sphingobacteriia</taxon>
        <taxon>Sphingobacteriales</taxon>
        <taxon>Sphingobacteriaceae</taxon>
        <taxon>Mucilaginibacter</taxon>
    </lineage>
</organism>
<reference evidence="2 3" key="1">
    <citation type="submission" date="2020-05" db="EMBL/GenBank/DDBJ databases">
        <authorList>
            <person name="Khan S.A."/>
            <person name="Jeon C.O."/>
            <person name="Chun B.H."/>
        </authorList>
    </citation>
    <scope>NUCLEOTIDE SEQUENCE [LARGE SCALE GENOMIC DNA]</scope>
    <source>
        <strain evidence="2 3">S1162</strain>
    </source>
</reference>
<dbReference type="Proteomes" id="UP000566071">
    <property type="component" value="Unassembled WGS sequence"/>
</dbReference>
<gene>
    <name evidence="2" type="ORF">HK413_06660</name>
</gene>
<protein>
    <recommendedName>
        <fullName evidence="4">DUF3108 domain-containing protein</fullName>
    </recommendedName>
</protein>
<evidence type="ECO:0000313" key="2">
    <source>
        <dbReference type="EMBL" id="NNU33906.1"/>
    </source>
</evidence>
<keyword evidence="1" id="KW-0732">Signal</keyword>